<evidence type="ECO:0000313" key="4">
    <source>
        <dbReference type="Proteomes" id="UP001292094"/>
    </source>
</evidence>
<organism evidence="2 4">
    <name type="scientific">Petrolisthes manimaculis</name>
    <dbReference type="NCBI Taxonomy" id="1843537"/>
    <lineage>
        <taxon>Eukaryota</taxon>
        <taxon>Metazoa</taxon>
        <taxon>Ecdysozoa</taxon>
        <taxon>Arthropoda</taxon>
        <taxon>Crustacea</taxon>
        <taxon>Multicrustacea</taxon>
        <taxon>Malacostraca</taxon>
        <taxon>Eumalacostraca</taxon>
        <taxon>Eucarida</taxon>
        <taxon>Decapoda</taxon>
        <taxon>Pleocyemata</taxon>
        <taxon>Anomura</taxon>
        <taxon>Galatheoidea</taxon>
        <taxon>Porcellanidae</taxon>
        <taxon>Petrolisthes</taxon>
    </lineage>
</organism>
<dbReference type="EMBL" id="JAWZYT010003878">
    <property type="protein sequence ID" value="KAK4296348.1"/>
    <property type="molecule type" value="Genomic_DNA"/>
</dbReference>
<reference evidence="2" key="1">
    <citation type="submission" date="2023-11" db="EMBL/GenBank/DDBJ databases">
        <title>Genome assemblies of two species of porcelain crab, Petrolisthes cinctipes and Petrolisthes manimaculis (Anomura: Porcellanidae).</title>
        <authorList>
            <person name="Angst P."/>
        </authorList>
    </citation>
    <scope>NUCLEOTIDE SEQUENCE</scope>
    <source>
        <strain evidence="2">PB745_02</strain>
        <tissue evidence="2">Gill</tissue>
    </source>
</reference>
<dbReference type="Proteomes" id="UP001292094">
    <property type="component" value="Unassembled WGS sequence"/>
</dbReference>
<comment type="caution">
    <text evidence="2">The sequence shown here is derived from an EMBL/GenBank/DDBJ whole genome shotgun (WGS) entry which is preliminary data.</text>
</comment>
<evidence type="ECO:0000313" key="3">
    <source>
        <dbReference type="EMBL" id="KAK4327050.1"/>
    </source>
</evidence>
<sequence>MSEPRDIEPTPTISTFRATSFSSHDPTLWFTILEVNFRAHRITTSLKKFSIATTLLPPKALTQLSDSVTAACTSDTPYEDLKTTRLEASLSTRLQELLSKEELGNEKPTEM</sequence>
<dbReference type="Pfam" id="PF23055">
    <property type="entry name" value="DUF7041"/>
    <property type="match status" value="1"/>
</dbReference>
<evidence type="ECO:0000259" key="1">
    <source>
        <dbReference type="Pfam" id="PF23055"/>
    </source>
</evidence>
<dbReference type="PANTHER" id="PTHR33327:SF3">
    <property type="entry name" value="RNA-DIRECTED DNA POLYMERASE"/>
    <property type="match status" value="1"/>
</dbReference>
<dbReference type="EMBL" id="JAWZYT010000177">
    <property type="protein sequence ID" value="KAK4327050.1"/>
    <property type="molecule type" value="Genomic_DNA"/>
</dbReference>
<dbReference type="AlphaFoldDB" id="A0AAE1NV93"/>
<evidence type="ECO:0000313" key="2">
    <source>
        <dbReference type="EMBL" id="KAK4296348.1"/>
    </source>
</evidence>
<proteinExistence type="predicted"/>
<feature type="domain" description="DUF7041" evidence="1">
    <location>
        <begin position="20"/>
        <end position="97"/>
    </location>
</feature>
<dbReference type="InterPro" id="IPR055469">
    <property type="entry name" value="DUF7041"/>
</dbReference>
<protein>
    <recommendedName>
        <fullName evidence="1">DUF7041 domain-containing protein</fullName>
    </recommendedName>
</protein>
<gene>
    <name evidence="3" type="ORF">Pmani_002496</name>
    <name evidence="2" type="ORF">Pmani_031146</name>
</gene>
<name>A0AAE1NV93_9EUCA</name>
<keyword evidence="4" id="KW-1185">Reference proteome</keyword>
<dbReference type="PANTHER" id="PTHR33327">
    <property type="entry name" value="ENDONUCLEASE"/>
    <property type="match status" value="1"/>
</dbReference>
<accession>A0AAE1NV93</accession>